<dbReference type="GO" id="GO:0000155">
    <property type="term" value="F:phosphorelay sensor kinase activity"/>
    <property type="evidence" value="ECO:0007669"/>
    <property type="project" value="InterPro"/>
</dbReference>
<dbReference type="GO" id="GO:0016020">
    <property type="term" value="C:membrane"/>
    <property type="evidence" value="ECO:0007669"/>
    <property type="project" value="InterPro"/>
</dbReference>
<dbReference type="STRING" id="35756.GCA_001044155_00404"/>
<evidence type="ECO:0000313" key="9">
    <source>
        <dbReference type="Proteomes" id="UP000254467"/>
    </source>
</evidence>
<keyword evidence="2 8" id="KW-0418">Kinase</keyword>
<keyword evidence="4" id="KW-0175">Coiled coil</keyword>
<evidence type="ECO:0000313" key="8">
    <source>
        <dbReference type="EMBL" id="STC69111.1"/>
    </source>
</evidence>
<dbReference type="PANTHER" id="PTHR24421">
    <property type="entry name" value="NITRATE/NITRITE SENSOR PROTEIN NARX-RELATED"/>
    <property type="match status" value="1"/>
</dbReference>
<dbReference type="InterPro" id="IPR003594">
    <property type="entry name" value="HATPase_dom"/>
</dbReference>
<evidence type="ECO:0000259" key="6">
    <source>
        <dbReference type="Pfam" id="PF02518"/>
    </source>
</evidence>
<dbReference type="Pfam" id="PF02518">
    <property type="entry name" value="HATPase_c"/>
    <property type="match status" value="1"/>
</dbReference>
<feature type="domain" description="Histidine kinase/HSP90-like ATPase" evidence="6">
    <location>
        <begin position="291"/>
        <end position="370"/>
    </location>
</feature>
<feature type="transmembrane region" description="Helical" evidence="5">
    <location>
        <begin position="65"/>
        <end position="91"/>
    </location>
</feature>
<keyword evidence="3" id="KW-0902">Two-component regulatory system</keyword>
<feature type="domain" description="Signal transduction histidine kinase subgroup 3 dimerisation and phosphoacceptor" evidence="7">
    <location>
        <begin position="183"/>
        <end position="243"/>
    </location>
</feature>
<dbReference type="InterPro" id="IPR017205">
    <property type="entry name" value="Sig_transdc_His_kinase_ChrS"/>
</dbReference>
<evidence type="ECO:0000256" key="3">
    <source>
        <dbReference type="ARBA" id="ARBA00023012"/>
    </source>
</evidence>
<keyword evidence="5" id="KW-0472">Membrane</keyword>
<evidence type="ECO:0000256" key="1">
    <source>
        <dbReference type="ARBA" id="ARBA00022679"/>
    </source>
</evidence>
<evidence type="ECO:0000256" key="2">
    <source>
        <dbReference type="ARBA" id="ARBA00022777"/>
    </source>
</evidence>
<dbReference type="RefSeq" id="WP_018581214.1">
    <property type="nucleotide sequence ID" value="NZ_LDYD01000002.1"/>
</dbReference>
<protein>
    <submittedName>
        <fullName evidence="8">Heme-responsive histidine kinase</fullName>
        <ecNumber evidence="8">2.7.13.3</ecNumber>
    </submittedName>
</protein>
<evidence type="ECO:0000256" key="4">
    <source>
        <dbReference type="SAM" id="Coils"/>
    </source>
</evidence>
<dbReference type="Gene3D" id="3.30.565.10">
    <property type="entry name" value="Histidine kinase-like ATPase, C-terminal domain"/>
    <property type="match status" value="1"/>
</dbReference>
<dbReference type="CDD" id="cd16917">
    <property type="entry name" value="HATPase_UhpB-NarQ-NarX-like"/>
    <property type="match status" value="1"/>
</dbReference>
<sequence>MKTTHRILLSLRIASHVLVAFLLLLGVIQVWDQPWVVGVAAVFAAVYVVGTVWHNRGGRFSTTAAVVWLVVISALWVVLVWASPSFVWLLFPLVFLLLYVAPAPWGVVATFLAWVVAVVVSVPASGVAGAVGPGIGTVLAVVIYYSYQALKRETEHYRKLATRLAHTQEDLAEAQHQAGVMEERTRLSREIHDTLAQGFSSIVLLARAGRGSQGEAVAEALDSIEETAQDNLAQARALIRGEKNTDLALDQRVEHEAQKVRRRQDALGTPLEIRTSVAPNITGPAADVAAAVVREGLSNIARHAHATQAVITVDALPGQLTVDVFDNGSGMDTAPGYGLTQLRRRVEEAGGTFTVESSSSGTVLAASLPREVQP</sequence>
<gene>
    <name evidence="8" type="primary">chrS</name>
    <name evidence="8" type="ORF">NCTC11862_00891</name>
</gene>
<dbReference type="PIRSF" id="PIRSF037434">
    <property type="entry name" value="STHK_ChrS"/>
    <property type="match status" value="1"/>
</dbReference>
<evidence type="ECO:0000259" key="7">
    <source>
        <dbReference type="Pfam" id="PF07730"/>
    </source>
</evidence>
<dbReference type="EC" id="2.7.13.3" evidence="8"/>
<dbReference type="SUPFAM" id="SSF55874">
    <property type="entry name" value="ATPase domain of HSP90 chaperone/DNA topoisomerase II/histidine kinase"/>
    <property type="match status" value="1"/>
</dbReference>
<feature type="transmembrane region" description="Helical" evidence="5">
    <location>
        <begin position="127"/>
        <end position="147"/>
    </location>
</feature>
<feature type="coiled-coil region" evidence="4">
    <location>
        <begin position="157"/>
        <end position="184"/>
    </location>
</feature>
<dbReference type="Gene3D" id="1.20.5.1930">
    <property type="match status" value="1"/>
</dbReference>
<keyword evidence="9" id="KW-1185">Reference proteome</keyword>
<organism evidence="8 9">
    <name type="scientific">Corynebacterium pilosum</name>
    <dbReference type="NCBI Taxonomy" id="35756"/>
    <lineage>
        <taxon>Bacteria</taxon>
        <taxon>Bacillati</taxon>
        <taxon>Actinomycetota</taxon>
        <taxon>Actinomycetes</taxon>
        <taxon>Mycobacteriales</taxon>
        <taxon>Corynebacteriaceae</taxon>
        <taxon>Corynebacterium</taxon>
    </lineage>
</organism>
<proteinExistence type="predicted"/>
<feature type="transmembrane region" description="Helical" evidence="5">
    <location>
        <begin position="7"/>
        <end position="28"/>
    </location>
</feature>
<dbReference type="OrthoDB" id="144293at2"/>
<reference evidence="8 9" key="1">
    <citation type="submission" date="2018-06" db="EMBL/GenBank/DDBJ databases">
        <authorList>
            <consortium name="Pathogen Informatics"/>
            <person name="Doyle S."/>
        </authorList>
    </citation>
    <scope>NUCLEOTIDE SEQUENCE [LARGE SCALE GENOMIC DNA]</scope>
    <source>
        <strain evidence="8 9">NCTC11862</strain>
    </source>
</reference>
<evidence type="ECO:0000256" key="5">
    <source>
        <dbReference type="SAM" id="Phobius"/>
    </source>
</evidence>
<dbReference type="InterPro" id="IPR050482">
    <property type="entry name" value="Sensor_HK_TwoCompSys"/>
</dbReference>
<dbReference type="EMBL" id="UFXQ01000001">
    <property type="protein sequence ID" value="STC69111.1"/>
    <property type="molecule type" value="Genomic_DNA"/>
</dbReference>
<dbReference type="GO" id="GO:0046983">
    <property type="term" value="F:protein dimerization activity"/>
    <property type="evidence" value="ECO:0007669"/>
    <property type="project" value="InterPro"/>
</dbReference>
<accession>A0A376CKS6</accession>
<feature type="transmembrane region" description="Helical" evidence="5">
    <location>
        <begin position="34"/>
        <end position="53"/>
    </location>
</feature>
<dbReference type="Proteomes" id="UP000254467">
    <property type="component" value="Unassembled WGS sequence"/>
</dbReference>
<keyword evidence="5" id="KW-1133">Transmembrane helix</keyword>
<dbReference type="Pfam" id="PF07730">
    <property type="entry name" value="HisKA_3"/>
    <property type="match status" value="1"/>
</dbReference>
<feature type="transmembrane region" description="Helical" evidence="5">
    <location>
        <begin position="97"/>
        <end position="120"/>
    </location>
</feature>
<dbReference type="InterPro" id="IPR036890">
    <property type="entry name" value="HATPase_C_sf"/>
</dbReference>
<dbReference type="AlphaFoldDB" id="A0A376CKS6"/>
<dbReference type="InterPro" id="IPR011712">
    <property type="entry name" value="Sig_transdc_His_kin_sub3_dim/P"/>
</dbReference>
<name>A0A376CKS6_9CORY</name>
<keyword evidence="5" id="KW-0812">Transmembrane</keyword>
<keyword evidence="1 8" id="KW-0808">Transferase</keyword>